<sequence length="562" mass="65434">MVIRDYFFVGHQLDIIMDKNTMSNHHFLQKENTVLGAVSSFLLSRTVFIHCTIFAILAWFCLPNLGHDMLENYAWGQTFEWGSFKHPPLFSWITRWWFMLWPTTTIAYYALSYLNNALALLGILCLSRQLLPNKEQSNLAQTQLFLFLVLLFCLFAYPYNLYAVKFNADTILFSLWPWTAVAFLASLDTTASFKKWLWTLLFSVLAAASILGKYFSVVLLFTLFIISIVEQRYRAWYKTPFPYACLALFLLLLTPHIAWEVRMDFPFRTYTSRYLSTIPENNFTLWECLSNIINFSLSGIYYFVLSWTTWLILRQRTPKSSAAPCIEKSNKRVLNYLCFLPISLIIVSAVVFNIHLMERWATSVWFALPILMANLLSKHVDLVKVPLTVLLKRLTYFWAFTVTFLLVFTLFVATYQAQKENRLDYAEANKEMAVAIAQQFEKKFPGKKFNWLSGFSWPDHPAALAFYLPNHPRAVPFFPDQMPALVNPHATWNQEYGAIICGKNIKDDVRLITDCINRTHAWLASKHLPINEEMIAYHAQGWRYFKTAEKQVVVFWITPSVA</sequence>
<dbReference type="Proteomes" id="UP000002770">
    <property type="component" value="Unassembled WGS sequence"/>
</dbReference>
<dbReference type="InParanoid" id="G9EMN0"/>
<keyword evidence="4" id="KW-0808">Transferase</keyword>
<dbReference type="HOGENOM" id="CLU_038808_0_0_6"/>
<dbReference type="AlphaFoldDB" id="G9EMN0"/>
<gene>
    <name evidence="10" type="ORF">LDG_6500</name>
</gene>
<keyword evidence="5 8" id="KW-0812">Transmembrane</keyword>
<organism evidence="10 11">
    <name type="scientific">Legionella drancourtii LLAP12</name>
    <dbReference type="NCBI Taxonomy" id="658187"/>
    <lineage>
        <taxon>Bacteria</taxon>
        <taxon>Pseudomonadati</taxon>
        <taxon>Pseudomonadota</taxon>
        <taxon>Gammaproteobacteria</taxon>
        <taxon>Legionellales</taxon>
        <taxon>Legionellaceae</taxon>
        <taxon>Legionella</taxon>
    </lineage>
</organism>
<dbReference type="GO" id="GO:0009103">
    <property type="term" value="P:lipopolysaccharide biosynthetic process"/>
    <property type="evidence" value="ECO:0007669"/>
    <property type="project" value="UniProtKB-ARBA"/>
</dbReference>
<dbReference type="GO" id="GO:0016763">
    <property type="term" value="F:pentosyltransferase activity"/>
    <property type="evidence" value="ECO:0007669"/>
    <property type="project" value="TreeGrafter"/>
</dbReference>
<reference evidence="10 11" key="1">
    <citation type="journal article" date="2011" name="BMC Genomics">
        <title>Insight into cross-talk between intra-amoebal pathogens.</title>
        <authorList>
            <person name="Gimenez G."/>
            <person name="Bertelli C."/>
            <person name="Moliner C."/>
            <person name="Robert C."/>
            <person name="Raoult D."/>
            <person name="Fournier P.E."/>
            <person name="Greub G."/>
        </authorList>
    </citation>
    <scope>NUCLEOTIDE SEQUENCE [LARGE SCALE GENOMIC DNA]</scope>
    <source>
        <strain evidence="10 11">LLAP12</strain>
    </source>
</reference>
<dbReference type="PANTHER" id="PTHR33908">
    <property type="entry name" value="MANNOSYLTRANSFERASE YKCB-RELATED"/>
    <property type="match status" value="1"/>
</dbReference>
<keyword evidence="11" id="KW-1185">Reference proteome</keyword>
<keyword evidence="6 8" id="KW-1133">Transmembrane helix</keyword>
<dbReference type="PANTHER" id="PTHR33908:SF9">
    <property type="entry name" value="BLL5595 PROTEIN"/>
    <property type="match status" value="1"/>
</dbReference>
<dbReference type="InterPro" id="IPR038731">
    <property type="entry name" value="RgtA/B/C-like"/>
</dbReference>
<dbReference type="GO" id="GO:0005886">
    <property type="term" value="C:plasma membrane"/>
    <property type="evidence" value="ECO:0007669"/>
    <property type="project" value="UniProtKB-SubCell"/>
</dbReference>
<dbReference type="InterPro" id="IPR050297">
    <property type="entry name" value="LipidA_mod_glycosyltrf_83"/>
</dbReference>
<feature type="transmembrane region" description="Helical" evidence="8">
    <location>
        <begin position="106"/>
        <end position="127"/>
    </location>
</feature>
<feature type="transmembrane region" description="Helical" evidence="8">
    <location>
        <begin position="196"/>
        <end position="229"/>
    </location>
</feature>
<evidence type="ECO:0000256" key="5">
    <source>
        <dbReference type="ARBA" id="ARBA00022692"/>
    </source>
</evidence>
<evidence type="ECO:0000313" key="11">
    <source>
        <dbReference type="Proteomes" id="UP000002770"/>
    </source>
</evidence>
<dbReference type="Pfam" id="PF13231">
    <property type="entry name" value="PMT_2"/>
    <property type="match status" value="1"/>
</dbReference>
<feature type="domain" description="Glycosyltransferase RgtA/B/C/D-like" evidence="9">
    <location>
        <begin position="85"/>
        <end position="259"/>
    </location>
</feature>
<dbReference type="EMBL" id="JH413814">
    <property type="protein sequence ID" value="EHL31424.1"/>
    <property type="molecule type" value="Genomic_DNA"/>
</dbReference>
<feature type="transmembrane region" description="Helical" evidence="8">
    <location>
        <begin position="241"/>
        <end position="259"/>
    </location>
</feature>
<feature type="transmembrane region" description="Helical" evidence="8">
    <location>
        <begin position="292"/>
        <end position="313"/>
    </location>
</feature>
<dbReference type="STRING" id="658187.LDG_6500"/>
<dbReference type="RefSeq" id="WP_006870428.1">
    <property type="nucleotide sequence ID" value="NZ_JH413814.1"/>
</dbReference>
<accession>G9EMN0</accession>
<feature type="transmembrane region" description="Helical" evidence="8">
    <location>
        <begin position="396"/>
        <end position="415"/>
    </location>
</feature>
<comment type="subcellular location">
    <subcellularLocation>
        <location evidence="1">Cell membrane</location>
        <topology evidence="1">Multi-pass membrane protein</topology>
    </subcellularLocation>
</comment>
<feature type="transmembrane region" description="Helical" evidence="8">
    <location>
        <begin position="139"/>
        <end position="159"/>
    </location>
</feature>
<keyword evidence="7 8" id="KW-0472">Membrane</keyword>
<keyword evidence="3" id="KW-0328">Glycosyltransferase</keyword>
<evidence type="ECO:0000256" key="3">
    <source>
        <dbReference type="ARBA" id="ARBA00022676"/>
    </source>
</evidence>
<protein>
    <recommendedName>
        <fullName evidence="9">Glycosyltransferase RgtA/B/C/D-like domain-containing protein</fullName>
    </recommendedName>
</protein>
<keyword evidence="2" id="KW-1003">Cell membrane</keyword>
<evidence type="ECO:0000256" key="4">
    <source>
        <dbReference type="ARBA" id="ARBA00022679"/>
    </source>
</evidence>
<evidence type="ECO:0000256" key="1">
    <source>
        <dbReference type="ARBA" id="ARBA00004651"/>
    </source>
</evidence>
<dbReference type="eggNOG" id="COG1807">
    <property type="taxonomic scope" value="Bacteria"/>
</dbReference>
<feature type="transmembrane region" description="Helical" evidence="8">
    <location>
        <begin position="34"/>
        <end position="60"/>
    </location>
</feature>
<feature type="transmembrane region" description="Helical" evidence="8">
    <location>
        <begin position="333"/>
        <end position="354"/>
    </location>
</feature>
<dbReference type="OrthoDB" id="108054at2"/>
<evidence type="ECO:0000259" key="9">
    <source>
        <dbReference type="Pfam" id="PF13231"/>
    </source>
</evidence>
<proteinExistence type="predicted"/>
<evidence type="ECO:0000256" key="8">
    <source>
        <dbReference type="SAM" id="Phobius"/>
    </source>
</evidence>
<evidence type="ECO:0000256" key="7">
    <source>
        <dbReference type="ARBA" id="ARBA00023136"/>
    </source>
</evidence>
<evidence type="ECO:0000256" key="2">
    <source>
        <dbReference type="ARBA" id="ARBA00022475"/>
    </source>
</evidence>
<evidence type="ECO:0000313" key="10">
    <source>
        <dbReference type="EMBL" id="EHL31424.1"/>
    </source>
</evidence>
<name>G9EMN0_9GAMM</name>
<evidence type="ECO:0000256" key="6">
    <source>
        <dbReference type="ARBA" id="ARBA00022989"/>
    </source>
</evidence>